<dbReference type="Proteomes" id="UP000054241">
    <property type="component" value="Unassembled WGS sequence"/>
</dbReference>
<name>A0A101NGR5_9ACTN</name>
<reference evidence="1 2" key="1">
    <citation type="submission" date="2015-10" db="EMBL/GenBank/DDBJ databases">
        <title>Draft genome sequence of Streptomyces cellostaticus DSM 40189, type strain for the species Streptomyces cellostaticus.</title>
        <authorList>
            <person name="Ruckert C."/>
            <person name="Winkler A."/>
            <person name="Kalinowski J."/>
            <person name="Kampfer P."/>
            <person name="Glaeser S."/>
        </authorList>
    </citation>
    <scope>NUCLEOTIDE SEQUENCE [LARGE SCALE GENOMIC DNA]</scope>
    <source>
        <strain evidence="1 2">DSM 40189</strain>
    </source>
</reference>
<keyword evidence="2" id="KW-1185">Reference proteome</keyword>
<comment type="caution">
    <text evidence="1">The sequence shown here is derived from an EMBL/GenBank/DDBJ whole genome shotgun (WGS) entry which is preliminary data.</text>
</comment>
<dbReference type="EMBL" id="LMWL01000056">
    <property type="protein sequence ID" value="KUM92865.1"/>
    <property type="molecule type" value="Genomic_DNA"/>
</dbReference>
<accession>A0A101NGR5</accession>
<gene>
    <name evidence="1" type="ORF">AQI88_29680</name>
</gene>
<proteinExistence type="predicted"/>
<organism evidence="1 2">
    <name type="scientific">Streptomyces cellostaticus</name>
    <dbReference type="NCBI Taxonomy" id="67285"/>
    <lineage>
        <taxon>Bacteria</taxon>
        <taxon>Bacillati</taxon>
        <taxon>Actinomycetota</taxon>
        <taxon>Actinomycetes</taxon>
        <taxon>Kitasatosporales</taxon>
        <taxon>Streptomycetaceae</taxon>
        <taxon>Streptomyces</taxon>
    </lineage>
</organism>
<evidence type="ECO:0000313" key="1">
    <source>
        <dbReference type="EMBL" id="KUM92865.1"/>
    </source>
</evidence>
<protein>
    <submittedName>
        <fullName evidence="1">Uncharacterized protein</fullName>
    </submittedName>
</protein>
<sequence length="188" mass="20095">MGHSAAELAPSATTSLTAQRVYPNAKFGDAQLSLHHSGQTHVYAGPHRREFRLPPVQGARLDDPAGGHVATISWATLDGLPMPDRPLVFTGPNIDLVVPADPHAARMSVVLYSGTDQDAMEGRHSFLKNNPLLRMDRLGMPTPLHFGFRCRVIPGQRQDPPGVFVAGGWGPGASQEDAVPTAAVWVGL</sequence>
<evidence type="ECO:0000313" key="2">
    <source>
        <dbReference type="Proteomes" id="UP000054241"/>
    </source>
</evidence>
<dbReference type="AlphaFoldDB" id="A0A101NGR5"/>